<dbReference type="eggNOG" id="ENOG5030INC">
    <property type="taxonomic scope" value="Bacteria"/>
</dbReference>
<evidence type="ECO:0000256" key="1">
    <source>
        <dbReference type="SAM" id="MobiDB-lite"/>
    </source>
</evidence>
<dbReference type="KEGG" id="mmar:MODMU_3474"/>
<dbReference type="PATRIC" id="fig|477641.3.peg.3293"/>
<gene>
    <name evidence="2" type="ordered locus">MODMU_3474</name>
</gene>
<keyword evidence="3" id="KW-1185">Reference proteome</keyword>
<feature type="region of interest" description="Disordered" evidence="1">
    <location>
        <begin position="95"/>
        <end position="118"/>
    </location>
</feature>
<evidence type="ECO:0000313" key="3">
    <source>
        <dbReference type="Proteomes" id="UP000006461"/>
    </source>
</evidence>
<proteinExistence type="predicted"/>
<sequence>MLTGRTATGPGVGRALGATVGTAVRATVSATVGTAVGATIGTAVRATIGTAVRATIGTAVGAAVCSTVVLAGRALARTRVRGALGAGHVVVVERHGSSDRRRRGHRTETTWGSSTAMIDSPHLRGAHISVAHNRMWHGPR</sequence>
<dbReference type="EMBL" id="FO203431">
    <property type="protein sequence ID" value="CCH88886.1"/>
    <property type="molecule type" value="Genomic_DNA"/>
</dbReference>
<dbReference type="AlphaFoldDB" id="I4EZS3"/>
<organism evidence="2 3">
    <name type="scientific">Modestobacter italicus (strain DSM 44449 / CECT 9708 / BC 501)</name>
    <dbReference type="NCBI Taxonomy" id="2732864"/>
    <lineage>
        <taxon>Bacteria</taxon>
        <taxon>Bacillati</taxon>
        <taxon>Actinomycetota</taxon>
        <taxon>Actinomycetes</taxon>
        <taxon>Geodermatophilales</taxon>
        <taxon>Geodermatophilaceae</taxon>
        <taxon>Modestobacter</taxon>
    </lineage>
</organism>
<accession>I4EZS3</accession>
<name>I4EZS3_MODI5</name>
<dbReference type="Proteomes" id="UP000006461">
    <property type="component" value="Chromosome"/>
</dbReference>
<dbReference type="STRING" id="477641.MODMU_3474"/>
<protein>
    <submittedName>
        <fullName evidence="2">Uncharacterized protein</fullName>
    </submittedName>
</protein>
<reference evidence="2 3" key="1">
    <citation type="journal article" date="2012" name="J. Bacteriol.">
        <title>Genome Sequence of Radiation-Resistant Modestobacter marinus Strain BC501, a Representative Actinobacterium That Thrives on Calcareous Stone Surfaces.</title>
        <authorList>
            <person name="Normand P."/>
            <person name="Gury J."/>
            <person name="Pujic P."/>
            <person name="Chouaia B."/>
            <person name="Crotti E."/>
            <person name="Brusetti L."/>
            <person name="Daffonchio D."/>
            <person name="Vacherie B."/>
            <person name="Barbe V."/>
            <person name="Medigue C."/>
            <person name="Calteau A."/>
            <person name="Ghodhbane-Gtari F."/>
            <person name="Essoussi I."/>
            <person name="Nouioui I."/>
            <person name="Abbassi-Ghozzi I."/>
            <person name="Gtari M."/>
        </authorList>
    </citation>
    <scope>NUCLEOTIDE SEQUENCE [LARGE SCALE GENOMIC DNA]</scope>
    <source>
        <strain evidence="3">BC 501</strain>
    </source>
</reference>
<dbReference type="HOGENOM" id="CLU_1832892_0_0_11"/>
<evidence type="ECO:0000313" key="2">
    <source>
        <dbReference type="EMBL" id="CCH88886.1"/>
    </source>
</evidence>